<keyword evidence="6" id="KW-0269">Exonuclease</keyword>
<evidence type="ECO:0000259" key="11">
    <source>
        <dbReference type="Pfam" id="PF13538"/>
    </source>
</evidence>
<dbReference type="GO" id="GO:0003677">
    <property type="term" value="F:DNA binding"/>
    <property type="evidence" value="ECO:0007669"/>
    <property type="project" value="UniProtKB-KW"/>
</dbReference>
<evidence type="ECO:0000256" key="6">
    <source>
        <dbReference type="ARBA" id="ARBA00022839"/>
    </source>
</evidence>
<dbReference type="Gene3D" id="3.40.50.300">
    <property type="entry name" value="P-loop containing nucleotide triphosphate hydrolases"/>
    <property type="match status" value="3"/>
</dbReference>
<keyword evidence="1" id="KW-0540">Nuclease</keyword>
<comment type="caution">
    <text evidence="13">The sequence shown here is derived from an EMBL/GenBank/DDBJ whole genome shotgun (WGS) entry which is preliminary data.</text>
</comment>
<dbReference type="GO" id="GO:0006302">
    <property type="term" value="P:double-strand break repair"/>
    <property type="evidence" value="ECO:0007669"/>
    <property type="project" value="InterPro"/>
</dbReference>
<reference evidence="13" key="1">
    <citation type="submission" date="2021-01" db="EMBL/GenBank/DDBJ databases">
        <title>Modified the classification status of verrucomicrobia.</title>
        <authorList>
            <person name="Feng X."/>
        </authorList>
    </citation>
    <scope>NUCLEOTIDE SEQUENCE</scope>
    <source>
        <strain evidence="13">KCTC 13126</strain>
    </source>
</reference>
<evidence type="ECO:0000313" key="13">
    <source>
        <dbReference type="EMBL" id="MBK1875835.1"/>
    </source>
</evidence>
<dbReference type="InterPro" id="IPR027785">
    <property type="entry name" value="UvrD-like_helicase_C"/>
</dbReference>
<evidence type="ECO:0000256" key="4">
    <source>
        <dbReference type="ARBA" id="ARBA00022801"/>
    </source>
</evidence>
<dbReference type="SUPFAM" id="SSF52540">
    <property type="entry name" value="P-loop containing nucleoside triphosphate hydrolases"/>
    <property type="match status" value="2"/>
</dbReference>
<keyword evidence="5" id="KW-0347">Helicase</keyword>
<dbReference type="GO" id="GO:0006310">
    <property type="term" value="P:DNA recombination"/>
    <property type="evidence" value="ECO:0007669"/>
    <property type="project" value="InterPro"/>
</dbReference>
<dbReference type="Pfam" id="PF21185">
    <property type="entry name" value="RecD_N"/>
    <property type="match status" value="1"/>
</dbReference>
<dbReference type="Pfam" id="PF13245">
    <property type="entry name" value="AAA_19"/>
    <property type="match status" value="1"/>
</dbReference>
<accession>A0A934RUT8</accession>
<dbReference type="Pfam" id="PF13538">
    <property type="entry name" value="UvrD_C_2"/>
    <property type="match status" value="1"/>
</dbReference>
<evidence type="ECO:0000256" key="10">
    <source>
        <dbReference type="ARBA" id="ARBA00023235"/>
    </source>
</evidence>
<dbReference type="GO" id="GO:0017116">
    <property type="term" value="F:single-stranded DNA helicase activity"/>
    <property type="evidence" value="ECO:0007669"/>
    <property type="project" value="TreeGrafter"/>
</dbReference>
<dbReference type="RefSeq" id="WP_200354050.1">
    <property type="nucleotide sequence ID" value="NZ_JAENIL010000004.1"/>
</dbReference>
<evidence type="ECO:0000259" key="12">
    <source>
        <dbReference type="Pfam" id="PF21185"/>
    </source>
</evidence>
<dbReference type="GO" id="GO:0008854">
    <property type="term" value="F:exodeoxyribonuclease V activity"/>
    <property type="evidence" value="ECO:0007669"/>
    <property type="project" value="UniProtKB-EC"/>
</dbReference>
<proteinExistence type="inferred from homology"/>
<dbReference type="CDD" id="cd17933">
    <property type="entry name" value="DEXSc_RecD-like"/>
    <property type="match status" value="1"/>
</dbReference>
<evidence type="ECO:0000256" key="2">
    <source>
        <dbReference type="ARBA" id="ARBA00022741"/>
    </source>
</evidence>
<dbReference type="CDD" id="cd18809">
    <property type="entry name" value="SF1_C_RecD"/>
    <property type="match status" value="1"/>
</dbReference>
<evidence type="ECO:0000256" key="3">
    <source>
        <dbReference type="ARBA" id="ARBA00022763"/>
    </source>
</evidence>
<keyword evidence="3" id="KW-0227">DNA damage</keyword>
<feature type="domain" description="UvrD-like helicase C-terminal" evidence="11">
    <location>
        <begin position="490"/>
        <end position="535"/>
    </location>
</feature>
<evidence type="ECO:0000256" key="1">
    <source>
        <dbReference type="ARBA" id="ARBA00022722"/>
    </source>
</evidence>
<dbReference type="InterPro" id="IPR006344">
    <property type="entry name" value="RecD"/>
</dbReference>
<keyword evidence="9" id="KW-0234">DNA repair</keyword>
<dbReference type="InterPro" id="IPR041851">
    <property type="entry name" value="RecD_N_sf"/>
</dbReference>
<dbReference type="PANTHER" id="PTHR43788:SF6">
    <property type="entry name" value="DNA HELICASE B"/>
    <property type="match status" value="1"/>
</dbReference>
<evidence type="ECO:0000256" key="7">
    <source>
        <dbReference type="ARBA" id="ARBA00022840"/>
    </source>
</evidence>
<evidence type="ECO:0000313" key="14">
    <source>
        <dbReference type="Proteomes" id="UP000617628"/>
    </source>
</evidence>
<keyword evidence="14" id="KW-1185">Reference proteome</keyword>
<sequence length="563" mass="62083">MIEQERGYLSALNEAPFTAADRMLVKHLREDWGEKNQWILLAAALCNLSIREGHAYFDLSTASPSVPFAATEWPTLEQWHGILSKSAACSTSDDTASSPLVLADRSSLYLEKYYTFERRLSELIAGRIESSSVSGEDPVDRASQSHFFVITGGPGTGKTTLALRYLDKLIESWDGPRAARFAAIAPTGKAAARLAESISGGVERMQVSEERKQELLSIPCLTIHRLLGALPHRSSFRANAQKPVRYDALVVDESSMIDLPLMMRLLEAVPHDCKLLLLGDKDQLTSVNVGSVFSDILDASGTEDSALSGRVERLSKTYRFSEDSGIFRACQLAREGNVKGFSEMLEEDLSDFEFSALSPQQSRIPQKALSRAFRHWESLYESESVESALAKLSRSMTLTPTRNGPNGSIEFNRRVLALAKKHLGHDPLQDRPLPASPIIVLENDYEVELFNGDVGLVWVDSHGSAFAYFQAADGGTRKVLISELPRFEPAFALTIHKSQGSEFDSVNCLFPAEPTSQVTRELVYTAFSRAKKSVSVFSSAEALLTAIKTQANRATRLVNLLRT</sequence>
<dbReference type="Gene3D" id="1.10.10.1020">
    <property type="entry name" value="RecBCD complex, subunit RecD, N-terminal domain"/>
    <property type="match status" value="1"/>
</dbReference>
<dbReference type="AlphaFoldDB" id="A0A934RUT8"/>
<dbReference type="InterPro" id="IPR049550">
    <property type="entry name" value="RecD_N"/>
</dbReference>
<dbReference type="EMBL" id="JAENIL010000004">
    <property type="protein sequence ID" value="MBK1875835.1"/>
    <property type="molecule type" value="Genomic_DNA"/>
</dbReference>
<feature type="domain" description="RecBCD enzyme subunit RecD N-terminal" evidence="12">
    <location>
        <begin position="18"/>
        <end position="109"/>
    </location>
</feature>
<evidence type="ECO:0000256" key="8">
    <source>
        <dbReference type="ARBA" id="ARBA00023125"/>
    </source>
</evidence>
<keyword evidence="7" id="KW-0067">ATP-binding</keyword>
<keyword evidence="2" id="KW-0547">Nucleotide-binding</keyword>
<gene>
    <name evidence="13" type="primary">recD</name>
    <name evidence="13" type="ORF">JIN87_03085</name>
</gene>
<evidence type="ECO:0000256" key="9">
    <source>
        <dbReference type="ARBA" id="ARBA00023204"/>
    </source>
</evidence>
<dbReference type="Proteomes" id="UP000617628">
    <property type="component" value="Unassembled WGS sequence"/>
</dbReference>
<keyword evidence="8" id="KW-0238">DNA-binding</keyword>
<dbReference type="NCBIfam" id="TIGR01447">
    <property type="entry name" value="recD"/>
    <property type="match status" value="1"/>
</dbReference>
<dbReference type="GO" id="GO:0009338">
    <property type="term" value="C:exodeoxyribonuclease V complex"/>
    <property type="evidence" value="ECO:0007669"/>
    <property type="project" value="InterPro"/>
</dbReference>
<evidence type="ECO:0000256" key="5">
    <source>
        <dbReference type="ARBA" id="ARBA00022806"/>
    </source>
</evidence>
<dbReference type="PANTHER" id="PTHR43788">
    <property type="entry name" value="DNA2/NAM7 HELICASE FAMILY MEMBER"/>
    <property type="match status" value="1"/>
</dbReference>
<dbReference type="HAMAP" id="MF_01487">
    <property type="entry name" value="RecD"/>
    <property type="match status" value="1"/>
</dbReference>
<organism evidence="13 14">
    <name type="scientific">Pelagicoccus mobilis</name>
    <dbReference type="NCBI Taxonomy" id="415221"/>
    <lineage>
        <taxon>Bacteria</taxon>
        <taxon>Pseudomonadati</taxon>
        <taxon>Verrucomicrobiota</taxon>
        <taxon>Opitutia</taxon>
        <taxon>Puniceicoccales</taxon>
        <taxon>Pelagicoccaceae</taxon>
        <taxon>Pelagicoccus</taxon>
    </lineage>
</organism>
<protein>
    <submittedName>
        <fullName evidence="13">Exodeoxyribonuclease V subunit alpha</fullName>
        <ecNumber evidence="13">3.1.11.5</ecNumber>
    </submittedName>
</protein>
<dbReference type="InterPro" id="IPR027417">
    <property type="entry name" value="P-loop_NTPase"/>
</dbReference>
<keyword evidence="10" id="KW-0413">Isomerase</keyword>
<dbReference type="GO" id="GO:0005524">
    <property type="term" value="F:ATP binding"/>
    <property type="evidence" value="ECO:0007669"/>
    <property type="project" value="UniProtKB-KW"/>
</dbReference>
<dbReference type="InterPro" id="IPR050534">
    <property type="entry name" value="Coronavir_polyprotein_1ab"/>
</dbReference>
<dbReference type="EC" id="3.1.11.5" evidence="13"/>
<name>A0A934RUT8_9BACT</name>
<keyword evidence="4 13" id="KW-0378">Hydrolase</keyword>